<dbReference type="PANTHER" id="PTHR31203:SF1">
    <property type="entry name" value="BETA-KERATIN-RELATED PROTEIN-RELATED"/>
    <property type="match status" value="1"/>
</dbReference>
<evidence type="ECO:0000256" key="3">
    <source>
        <dbReference type="ARBA" id="ARBA00022744"/>
    </source>
</evidence>
<dbReference type="InterPro" id="IPR003461">
    <property type="entry name" value="Keratin"/>
</dbReference>
<dbReference type="GO" id="GO:0005200">
    <property type="term" value="F:structural constituent of cytoskeleton"/>
    <property type="evidence" value="ECO:0007669"/>
    <property type="project" value="InterPro"/>
</dbReference>
<dbReference type="Ensembl" id="ENSACUT00000007382.1">
    <property type="protein sequence ID" value="ENSACUP00000006903.1"/>
    <property type="gene ID" value="ENSACUG00000004744.1"/>
</dbReference>
<evidence type="ECO:0000256" key="2">
    <source>
        <dbReference type="ARBA" id="ARBA00011806"/>
    </source>
</evidence>
<comment type="subunit">
    <text evidence="2 5">The avian keratins (F-ker, S-ker, C-ker and B-ker) are a complex mixture of very similar polypeptides.</text>
</comment>
<accession>A0A663M658</accession>
<protein>
    <recommendedName>
        <fullName evidence="5">Keratin</fullName>
    </recommendedName>
</protein>
<keyword evidence="7" id="KW-1185">Reference proteome</keyword>
<comment type="similarity">
    <text evidence="1 5">Belongs to the avian keratin family.</text>
</comment>
<reference evidence="6" key="1">
    <citation type="submission" date="2025-08" db="UniProtKB">
        <authorList>
            <consortium name="Ensembl"/>
        </authorList>
    </citation>
    <scope>IDENTIFICATION</scope>
</reference>
<evidence type="ECO:0000256" key="4">
    <source>
        <dbReference type="ARBA" id="ARBA00022990"/>
    </source>
</evidence>
<dbReference type="GO" id="GO:0005882">
    <property type="term" value="C:intermediate filament"/>
    <property type="evidence" value="ECO:0007669"/>
    <property type="project" value="UniProtKB-KW"/>
</dbReference>
<proteinExistence type="inferred from homology"/>
<dbReference type="AlphaFoldDB" id="A0A663M658"/>
<keyword evidence="4" id="KW-0007">Acetylation</keyword>
<evidence type="ECO:0000256" key="1">
    <source>
        <dbReference type="ARBA" id="ARBA00008702"/>
    </source>
</evidence>
<dbReference type="PANTHER" id="PTHR31203">
    <property type="entry name" value="BETA-KERATIN-RELATED PROTEIN-RELATED"/>
    <property type="match status" value="1"/>
</dbReference>
<evidence type="ECO:0000313" key="6">
    <source>
        <dbReference type="Ensembl" id="ENSACUP00000006903.1"/>
    </source>
</evidence>
<name>A0A663M658_ATHCN</name>
<evidence type="ECO:0000256" key="5">
    <source>
        <dbReference type="RuleBase" id="RU364002"/>
    </source>
</evidence>
<sequence>VTRRMSCYSESCRPCGVTCPQPIAESYNEPCVQQCPDSRAVIFPPPAVVTMPGPILSSFPQESVVGSSGPPTEVALAEPSTAAPLPAEVTGRLEAAVEKLAPQVIARPEPRCAPKYSYTYSSQWTHPCNSYRSGKRWTY</sequence>
<reference evidence="6" key="2">
    <citation type="submission" date="2025-09" db="UniProtKB">
        <authorList>
            <consortium name="Ensembl"/>
        </authorList>
    </citation>
    <scope>IDENTIFICATION</scope>
</reference>
<dbReference type="Pfam" id="PF02422">
    <property type="entry name" value="Keratin"/>
    <property type="match status" value="1"/>
</dbReference>
<keyword evidence="3 5" id="KW-0416">Keratin</keyword>
<evidence type="ECO:0000313" key="7">
    <source>
        <dbReference type="Proteomes" id="UP000472269"/>
    </source>
</evidence>
<dbReference type="Proteomes" id="UP000472269">
    <property type="component" value="Unplaced"/>
</dbReference>
<dbReference type="OMA" id="PKYSYTY"/>
<organism evidence="6 7">
    <name type="scientific">Athene cunicularia</name>
    <name type="common">Burrowing owl</name>
    <name type="synonym">Speotyto cunicularia</name>
    <dbReference type="NCBI Taxonomy" id="194338"/>
    <lineage>
        <taxon>Eukaryota</taxon>
        <taxon>Metazoa</taxon>
        <taxon>Chordata</taxon>
        <taxon>Craniata</taxon>
        <taxon>Vertebrata</taxon>
        <taxon>Euteleostomi</taxon>
        <taxon>Archelosauria</taxon>
        <taxon>Archosauria</taxon>
        <taxon>Dinosauria</taxon>
        <taxon>Saurischia</taxon>
        <taxon>Theropoda</taxon>
        <taxon>Coelurosauria</taxon>
        <taxon>Aves</taxon>
        <taxon>Neognathae</taxon>
        <taxon>Neoaves</taxon>
        <taxon>Telluraves</taxon>
        <taxon>Strigiformes</taxon>
        <taxon>Strigidae</taxon>
        <taxon>Athene</taxon>
    </lineage>
</organism>